<feature type="region of interest" description="Disordered" evidence="1">
    <location>
        <begin position="437"/>
        <end position="470"/>
    </location>
</feature>
<dbReference type="InterPro" id="IPR005818">
    <property type="entry name" value="Histone_H1/H5_H15"/>
</dbReference>
<dbReference type="EMBL" id="JAKUCV010002578">
    <property type="protein sequence ID" value="KAJ4842143.1"/>
    <property type="molecule type" value="Genomic_DNA"/>
</dbReference>
<organism evidence="3 4">
    <name type="scientific">Turnera subulata</name>
    <dbReference type="NCBI Taxonomy" id="218843"/>
    <lineage>
        <taxon>Eukaryota</taxon>
        <taxon>Viridiplantae</taxon>
        <taxon>Streptophyta</taxon>
        <taxon>Embryophyta</taxon>
        <taxon>Tracheophyta</taxon>
        <taxon>Spermatophyta</taxon>
        <taxon>Magnoliopsida</taxon>
        <taxon>eudicotyledons</taxon>
        <taxon>Gunneridae</taxon>
        <taxon>Pentapetalae</taxon>
        <taxon>rosids</taxon>
        <taxon>fabids</taxon>
        <taxon>Malpighiales</taxon>
        <taxon>Passifloraceae</taxon>
        <taxon>Turnera</taxon>
    </lineage>
</organism>
<feature type="domain" description="H15" evidence="2">
    <location>
        <begin position="39"/>
        <end position="108"/>
    </location>
</feature>
<feature type="compositionally biased region" description="Basic and acidic residues" evidence="1">
    <location>
        <begin position="1042"/>
        <end position="1063"/>
    </location>
</feature>
<feature type="compositionally biased region" description="Polar residues" evidence="1">
    <location>
        <begin position="1617"/>
        <end position="1636"/>
    </location>
</feature>
<dbReference type="OrthoDB" id="1110759at2759"/>
<dbReference type="SUPFAM" id="SSF46785">
    <property type="entry name" value="Winged helix' DNA-binding domain"/>
    <property type="match status" value="1"/>
</dbReference>
<evidence type="ECO:0000313" key="4">
    <source>
        <dbReference type="Proteomes" id="UP001141552"/>
    </source>
</evidence>
<dbReference type="CDD" id="cd00073">
    <property type="entry name" value="H15"/>
    <property type="match status" value="1"/>
</dbReference>
<keyword evidence="4" id="KW-1185">Reference proteome</keyword>
<feature type="compositionally biased region" description="Polar residues" evidence="1">
    <location>
        <begin position="1543"/>
        <end position="1553"/>
    </location>
</feature>
<feature type="compositionally biased region" description="Polar residues" evidence="1">
    <location>
        <begin position="1177"/>
        <end position="1188"/>
    </location>
</feature>
<feature type="region of interest" description="Disordered" evidence="1">
    <location>
        <begin position="1407"/>
        <end position="1867"/>
    </location>
</feature>
<reference evidence="3" key="1">
    <citation type="submission" date="2022-02" db="EMBL/GenBank/DDBJ databases">
        <authorList>
            <person name="Henning P.M."/>
            <person name="McCubbin A.G."/>
            <person name="Shore J.S."/>
        </authorList>
    </citation>
    <scope>NUCLEOTIDE SEQUENCE</scope>
    <source>
        <strain evidence="3">F60SS</strain>
        <tissue evidence="3">Leaves</tissue>
    </source>
</reference>
<protein>
    <recommendedName>
        <fullName evidence="2">H15 domain-containing protein</fullName>
    </recommendedName>
</protein>
<feature type="compositionally biased region" description="Polar residues" evidence="1">
    <location>
        <begin position="1835"/>
        <end position="1845"/>
    </location>
</feature>
<dbReference type="InterPro" id="IPR036388">
    <property type="entry name" value="WH-like_DNA-bd_sf"/>
</dbReference>
<dbReference type="GO" id="GO:0006334">
    <property type="term" value="P:nucleosome assembly"/>
    <property type="evidence" value="ECO:0007669"/>
    <property type="project" value="InterPro"/>
</dbReference>
<accession>A0A9Q0JHP3</accession>
<gene>
    <name evidence="3" type="ORF">Tsubulata_024260</name>
</gene>
<feature type="compositionally biased region" description="Basic and acidic residues" evidence="1">
    <location>
        <begin position="1757"/>
        <end position="1766"/>
    </location>
</feature>
<feature type="compositionally biased region" description="Basic and acidic residues" evidence="1">
    <location>
        <begin position="1155"/>
        <end position="1176"/>
    </location>
</feature>
<feature type="compositionally biased region" description="Acidic residues" evidence="1">
    <location>
        <begin position="1011"/>
        <end position="1026"/>
    </location>
</feature>
<reference evidence="3" key="2">
    <citation type="journal article" date="2023" name="Plants (Basel)">
        <title>Annotation of the Turnera subulata (Passifloraceae) Draft Genome Reveals the S-Locus Evolved after the Divergence of Turneroideae from Passifloroideae in a Stepwise Manner.</title>
        <authorList>
            <person name="Henning P.M."/>
            <person name="Roalson E.H."/>
            <person name="Mir W."/>
            <person name="McCubbin A.G."/>
            <person name="Shore J.S."/>
        </authorList>
    </citation>
    <scope>NUCLEOTIDE SEQUENCE</scope>
    <source>
        <strain evidence="3">F60SS</strain>
    </source>
</reference>
<feature type="region of interest" description="Disordered" evidence="1">
    <location>
        <begin position="1086"/>
        <end position="1193"/>
    </location>
</feature>
<feature type="compositionally biased region" description="Basic and acidic residues" evidence="1">
    <location>
        <begin position="1125"/>
        <end position="1135"/>
    </location>
</feature>
<feature type="region of interest" description="Disordered" evidence="1">
    <location>
        <begin position="1011"/>
        <end position="1074"/>
    </location>
</feature>
<sequence length="1867" mass="209196">VQRSSLDDLLLEFASGDPAKLRCLAHIKQTLTSIDHTPNHPAYPHMIVDAIETLDEASGSTKDAISEFIAAKYDVLLAFHPRKLTEQLEKLVEKERILLSGDRYMLLDEEIPLAKLVKRQTHLQQGGSGSEVRKLDIEAIDDLLDVPPPGFTNPAHLQDGKIRDSTEEMPSLTGKEKVLEGTPKLQGSTEIGLEIEKTLKEQQLVLPKKQSESEIEKPSREYQIVLPEKQSEFEIEKPLKEQQMVQPEKLSAFEIGKPLKEQQMVQHEKQSEEKNGETRLQQSLHDEGHFQSEEMDGPPGFTDTSHLQVGQIRYFLEERPAVTEKEEMFENEPHHKVVAAIESVLEVFEERPSMTDEKEEMFDEPHCKVVDELMASDIQVFEDIPSITEEEKFLEGNPQWQGSAGMFFELHHAGVEEENKLNTSVAECFGTENLSTGDQISLSEKQSEEKNGETRSQVQQPFRYEEHSQSEEMHIRVINAIEEPSRLQEQACLTDEEGRCVVQSTRGIIDERNADDDEGGREVIDAIEVQGRQGNAAAADQMDFEFLPEETEQVFQIEHPRSDGKDAETQPQIQLSFHNEEHFQNEVMKIRDTGEAVEQCQIQGQVSVPKEEAFGFVEPAKAMDDERHAEEAGGARGETNAIRAQSPHEVECPLIHPQVEQMHRAGNEAENEQGHMQQYFEVIHGDVEAECQVSEELDELEHHENKIIELETQTDMQCNFQVDEHAQSEQMQGGETGKIEDQIQHPESEGKNGLIQKQVQQSFGGEENEETCMRNIVAAEEQDQIQEKAAATEEEGFYTARLSKEMDYQRRAGGVQIARKETDAIREQSTHEVQFPLRYPQLEQIHRAENEASKDLGHMPQQAFEVIHGHVEVECLVSLELYELEHHGNVEIEGETQSDMQCNLQVEEHSISKQMQGGEAAEVEDQIEHPKSEGKNGLTEPQVQQSLLGEEHSQTEEMHIRDTGAAVEQSQIEGLVFVTEEEAFCTAGPVKETDDESRAEEVQVRREEIDAIETEEPSTEQGTTEDVDGRREEMEVDVPSEATEKFLEIEHPGSDGKKGKTEQSAEEQSQLVRKASVTEGVAFSMGKLDKGIDDERRAEEVRGGSKEINAIEEASPHQGSIEDAEGGREESEAIKAQRHQRGAQSEPESQYNLIVEEHSQSEHMQGRETGEADKTNDLQYSQSEQMQGRETLDPDKTNVLSKVAEILAKVTDQYEAMSLTPSPSTTSHELDHASSSPTKLLVMLVGLLGTTGELAQGLMEVISLLTENEVAKHNDQNQEVPPVAEVGCQIRSETCLQPQQAHALPQQNVDKAKPPEPGFTKDQGPEISVAGVSNDKNQKHMMEEVPKFSDCKLPLKRCRGRPRKDGDGLVNLPEAHRHKRQRYKGVEISVAAKVSIDKEQNPMVEEVPQVLGSSSELPLKRGQGRPRKEVDNDPLPQPHKPWQGTVAEMFNNKEQNPRREETPQVFGSSTELPLKRGPGRPRKDADADALSQRHKPWQHTVTEVSNDNEQNPRREEIPQVFGSSSELPLKLGPGRPRKDTNADALSQPHQLWQGTVAEVSHDKEQNPVREKMPQVFGSSSELPLKRGPGRPRKDVNTAALPRPDQPWQGTVAEVSNGKEQNPVRQKLTQVFGSSSELPLKRRPGRPRNAANADPLSQPYHPWQRTVGEVSNGKEQNLVREEMPQAFGSSSELLLKRGPGRPRKDAIADALCQPHQSWQGTVAEVSNDEEKYPVMETMPQVIGSNRNLPLKPGRGRPRKDADADVLPRPKKQQRKIPAEEESNDKDQHPVIPVIGEVSQVPSSEHKVHFKRGPGRPRKEIGGLSQPLQRNKGLKSPIQSGIESPIQSGARAESFTRSAMGELESAPAR</sequence>
<feature type="region of interest" description="Disordered" evidence="1">
    <location>
        <begin position="911"/>
        <end position="939"/>
    </location>
</feature>
<dbReference type="InterPro" id="IPR017956">
    <property type="entry name" value="AT_hook_DNA-bd_motif"/>
</dbReference>
<feature type="compositionally biased region" description="Polar residues" evidence="1">
    <location>
        <begin position="1142"/>
        <end position="1152"/>
    </location>
</feature>
<feature type="non-terminal residue" evidence="3">
    <location>
        <position position="1"/>
    </location>
</feature>
<evidence type="ECO:0000256" key="1">
    <source>
        <dbReference type="SAM" id="MobiDB-lite"/>
    </source>
</evidence>
<evidence type="ECO:0000259" key="2">
    <source>
        <dbReference type="PROSITE" id="PS51504"/>
    </source>
</evidence>
<evidence type="ECO:0000313" key="3">
    <source>
        <dbReference type="EMBL" id="KAJ4842143.1"/>
    </source>
</evidence>
<comment type="caution">
    <text evidence="3">The sequence shown here is derived from an EMBL/GenBank/DDBJ whole genome shotgun (WGS) entry which is preliminary data.</text>
</comment>
<dbReference type="PROSITE" id="PS51504">
    <property type="entry name" value="H15"/>
    <property type="match status" value="1"/>
</dbReference>
<dbReference type="InterPro" id="IPR036390">
    <property type="entry name" value="WH_DNA-bd_sf"/>
</dbReference>
<dbReference type="SMART" id="SM00384">
    <property type="entry name" value="AT_hook"/>
    <property type="match status" value="9"/>
</dbReference>
<dbReference type="PRINTS" id="PR00929">
    <property type="entry name" value="ATHOOK"/>
</dbReference>
<dbReference type="Gene3D" id="1.10.10.10">
    <property type="entry name" value="Winged helix-like DNA-binding domain superfamily/Winged helix DNA-binding domain"/>
    <property type="match status" value="1"/>
</dbReference>
<name>A0A9Q0JHP3_9ROSI</name>
<proteinExistence type="predicted"/>
<dbReference type="SMART" id="SM00526">
    <property type="entry name" value="H15"/>
    <property type="match status" value="1"/>
</dbReference>
<feature type="non-terminal residue" evidence="3">
    <location>
        <position position="1867"/>
    </location>
</feature>
<dbReference type="Pfam" id="PF00538">
    <property type="entry name" value="Linker_histone"/>
    <property type="match status" value="1"/>
</dbReference>
<dbReference type="Proteomes" id="UP001141552">
    <property type="component" value="Unassembled WGS sequence"/>
</dbReference>
<dbReference type="GO" id="GO:0003677">
    <property type="term" value="F:DNA binding"/>
    <property type="evidence" value="ECO:0007669"/>
    <property type="project" value="InterPro"/>
</dbReference>
<dbReference type="GO" id="GO:0000786">
    <property type="term" value="C:nucleosome"/>
    <property type="evidence" value="ECO:0007669"/>
    <property type="project" value="InterPro"/>
</dbReference>
<feature type="compositionally biased region" description="Basic and acidic residues" evidence="1">
    <location>
        <begin position="1087"/>
        <end position="1105"/>
    </location>
</feature>
<feature type="compositionally biased region" description="Basic and acidic residues" evidence="1">
    <location>
        <begin position="1559"/>
        <end position="1572"/>
    </location>
</feature>
<feature type="compositionally biased region" description="Polar residues" evidence="1">
    <location>
        <begin position="1499"/>
        <end position="1509"/>
    </location>
</feature>